<protein>
    <submittedName>
        <fullName evidence="2">DUF559 domain-containing protein</fullName>
    </submittedName>
</protein>
<dbReference type="EMBL" id="WAAQ01000001">
    <property type="protein sequence ID" value="KAB1886825.1"/>
    <property type="molecule type" value="Genomic_DNA"/>
</dbReference>
<accession>A0AAD3X5E6</accession>
<name>A0AAD3X5E6_MICMQ</name>
<sequence length="276" mass="29720">MIDVEFILGHLGGVARGTRLQAFGCSRSRLGAECMAGRLVRVRPGVFASTGAASEVVAAAAHGGALTCGSALRLRGVWTLEVSNEVHVWMGLGGRRHHPKPCACVAHFTPGRMDVGIAPIEVALVHAFGCYGEEFFFAAFESAWNKRMLTAVARANVRAALPSTARWLIDLARPDAESGLESVVRLRLHLIGVAVRTQVIIDGVGRVDFVIEGRVILEADGRENHEGPANRHRDLMRDAVASRLGFETLRFDYAMILHSWDVVVAAIAAALGRARA</sequence>
<evidence type="ECO:0000313" key="3">
    <source>
        <dbReference type="Proteomes" id="UP000436027"/>
    </source>
</evidence>
<dbReference type="Pfam" id="PF04480">
    <property type="entry name" value="DUF559"/>
    <property type="match status" value="1"/>
</dbReference>
<organism evidence="2 3">
    <name type="scientific">Microbacterium maritypicum</name>
    <name type="common">Microbacterium liquefaciens</name>
    <dbReference type="NCBI Taxonomy" id="33918"/>
    <lineage>
        <taxon>Bacteria</taxon>
        <taxon>Bacillati</taxon>
        <taxon>Actinomycetota</taxon>
        <taxon>Actinomycetes</taxon>
        <taxon>Micrococcales</taxon>
        <taxon>Microbacteriaceae</taxon>
        <taxon>Microbacterium</taxon>
    </lineage>
</organism>
<dbReference type="AlphaFoldDB" id="A0AAD3X5E6"/>
<evidence type="ECO:0000313" key="2">
    <source>
        <dbReference type="EMBL" id="KAB1886825.1"/>
    </source>
</evidence>
<reference evidence="2 3" key="1">
    <citation type="submission" date="2019-09" db="EMBL/GenBank/DDBJ databases">
        <title>Whole genome sequencing of Microbacterium maritypicum.</title>
        <authorList>
            <person name="Lenchi N."/>
        </authorList>
    </citation>
    <scope>NUCLEOTIDE SEQUENCE [LARGE SCALE GENOMIC DNA]</scope>
    <source>
        <strain evidence="2 3">DSM 12512</strain>
    </source>
</reference>
<proteinExistence type="predicted"/>
<evidence type="ECO:0000259" key="1">
    <source>
        <dbReference type="Pfam" id="PF04480"/>
    </source>
</evidence>
<dbReference type="InterPro" id="IPR007569">
    <property type="entry name" value="DUF559"/>
</dbReference>
<dbReference type="InterPro" id="IPR011335">
    <property type="entry name" value="Restrct_endonuc-II-like"/>
</dbReference>
<dbReference type="Gene3D" id="3.40.960.10">
    <property type="entry name" value="VSR Endonuclease"/>
    <property type="match status" value="1"/>
</dbReference>
<dbReference type="Proteomes" id="UP000436027">
    <property type="component" value="Unassembled WGS sequence"/>
</dbReference>
<dbReference type="SUPFAM" id="SSF52980">
    <property type="entry name" value="Restriction endonuclease-like"/>
    <property type="match status" value="1"/>
</dbReference>
<feature type="domain" description="DUF559" evidence="1">
    <location>
        <begin position="174"/>
        <end position="271"/>
    </location>
</feature>
<comment type="caution">
    <text evidence="2">The sequence shown here is derived from an EMBL/GenBank/DDBJ whole genome shotgun (WGS) entry which is preliminary data.</text>
</comment>
<gene>
    <name evidence="2" type="ORF">F6W70_05195</name>
</gene>